<evidence type="ECO:0000256" key="2">
    <source>
        <dbReference type="ARBA" id="ARBA00007265"/>
    </source>
</evidence>
<evidence type="ECO:0000256" key="1">
    <source>
        <dbReference type="ARBA" id="ARBA00001946"/>
    </source>
</evidence>
<accession>A0A9D2KAI1</accession>
<evidence type="ECO:0000256" key="5">
    <source>
        <dbReference type="ARBA" id="ARBA00022694"/>
    </source>
</evidence>
<dbReference type="SUPFAM" id="SSF81301">
    <property type="entry name" value="Nucleotidyltransferase"/>
    <property type="match status" value="1"/>
</dbReference>
<dbReference type="GO" id="GO:0000166">
    <property type="term" value="F:nucleotide binding"/>
    <property type="evidence" value="ECO:0007669"/>
    <property type="project" value="UniProtKB-KW"/>
</dbReference>
<organism evidence="14 15">
    <name type="scientific">Candidatus Mucispirillum faecigallinarum</name>
    <dbReference type="NCBI Taxonomy" id="2838699"/>
    <lineage>
        <taxon>Bacteria</taxon>
        <taxon>Pseudomonadati</taxon>
        <taxon>Deferribacterota</taxon>
        <taxon>Deferribacteres</taxon>
        <taxon>Deferribacterales</taxon>
        <taxon>Mucispirillaceae</taxon>
        <taxon>Mucispirillum</taxon>
    </lineage>
</organism>
<dbReference type="CDD" id="cd05398">
    <property type="entry name" value="NT_ClassII-CCAase"/>
    <property type="match status" value="1"/>
</dbReference>
<dbReference type="InterPro" id="IPR043519">
    <property type="entry name" value="NT_sf"/>
</dbReference>
<feature type="domain" description="CBS" evidence="13">
    <location>
        <begin position="316"/>
        <end position="373"/>
    </location>
</feature>
<dbReference type="GO" id="GO:0000049">
    <property type="term" value="F:tRNA binding"/>
    <property type="evidence" value="ECO:0007669"/>
    <property type="project" value="UniProtKB-KW"/>
</dbReference>
<evidence type="ECO:0000313" key="14">
    <source>
        <dbReference type="EMBL" id="HIZ88760.1"/>
    </source>
</evidence>
<dbReference type="GO" id="GO:0008033">
    <property type="term" value="P:tRNA processing"/>
    <property type="evidence" value="ECO:0007669"/>
    <property type="project" value="UniProtKB-KW"/>
</dbReference>
<dbReference type="PANTHER" id="PTHR47788">
    <property type="entry name" value="POLYA POLYMERASE"/>
    <property type="match status" value="1"/>
</dbReference>
<keyword evidence="11" id="KW-0129">CBS domain</keyword>
<evidence type="ECO:0000256" key="11">
    <source>
        <dbReference type="PROSITE-ProRule" id="PRU00703"/>
    </source>
</evidence>
<dbReference type="GO" id="GO:0046872">
    <property type="term" value="F:metal ion binding"/>
    <property type="evidence" value="ECO:0007669"/>
    <property type="project" value="UniProtKB-KW"/>
</dbReference>
<dbReference type="Gene3D" id="3.10.580.10">
    <property type="entry name" value="CBS-domain"/>
    <property type="match status" value="1"/>
</dbReference>
<dbReference type="PANTHER" id="PTHR47788:SF1">
    <property type="entry name" value="A-ADDING TRNA NUCLEOTIDYLTRANSFERASE"/>
    <property type="match status" value="1"/>
</dbReference>
<evidence type="ECO:0000256" key="3">
    <source>
        <dbReference type="ARBA" id="ARBA00022555"/>
    </source>
</evidence>
<feature type="domain" description="CBS" evidence="13">
    <location>
        <begin position="378"/>
        <end position="435"/>
    </location>
</feature>
<dbReference type="EMBL" id="DXAQ01000033">
    <property type="protein sequence ID" value="HIZ88760.1"/>
    <property type="molecule type" value="Genomic_DNA"/>
</dbReference>
<dbReference type="SUPFAM" id="SSF54631">
    <property type="entry name" value="CBS-domain pair"/>
    <property type="match status" value="1"/>
</dbReference>
<dbReference type="InterPro" id="IPR038763">
    <property type="entry name" value="DHH_sf"/>
</dbReference>
<evidence type="ECO:0000259" key="13">
    <source>
        <dbReference type="PROSITE" id="PS51371"/>
    </source>
</evidence>
<evidence type="ECO:0000313" key="15">
    <source>
        <dbReference type="Proteomes" id="UP000824176"/>
    </source>
</evidence>
<reference evidence="14" key="1">
    <citation type="journal article" date="2021" name="PeerJ">
        <title>Extensive microbial diversity within the chicken gut microbiome revealed by metagenomics and culture.</title>
        <authorList>
            <person name="Gilroy R."/>
            <person name="Ravi A."/>
            <person name="Getino M."/>
            <person name="Pursley I."/>
            <person name="Horton D.L."/>
            <person name="Alikhan N.F."/>
            <person name="Baker D."/>
            <person name="Gharbi K."/>
            <person name="Hall N."/>
            <person name="Watson M."/>
            <person name="Adriaenssens E.M."/>
            <person name="Foster-Nyarko E."/>
            <person name="Jarju S."/>
            <person name="Secka A."/>
            <person name="Antonio M."/>
            <person name="Oren A."/>
            <person name="Chaudhuri R.R."/>
            <person name="La Ragione R."/>
            <person name="Hildebrand F."/>
            <person name="Pallen M.J."/>
        </authorList>
    </citation>
    <scope>NUCLEOTIDE SEQUENCE</scope>
    <source>
        <strain evidence="14">ChiW4-1371</strain>
    </source>
</reference>
<keyword evidence="9" id="KW-0460">Magnesium</keyword>
<keyword evidence="7" id="KW-0479">Metal-binding</keyword>
<evidence type="ECO:0000256" key="8">
    <source>
        <dbReference type="ARBA" id="ARBA00022741"/>
    </source>
</evidence>
<dbReference type="Pfam" id="PF01743">
    <property type="entry name" value="PolyA_pol"/>
    <property type="match status" value="1"/>
</dbReference>
<dbReference type="InterPro" id="IPR000644">
    <property type="entry name" value="CBS_dom"/>
</dbReference>
<dbReference type="InterPro" id="IPR001667">
    <property type="entry name" value="DDH_dom"/>
</dbReference>
<sequence length="874" mass="99184">MKIVVTHINPDFDAIASAYAVYKLYNCNHIAVCSNMENNVYTFIKESSFPLNIIQYNDKMINELESIDTLIITDCNQKHRLGRLAKLLDIAKEVIIYDHHAGISCDIEAKERHISEIGATTSLLTLIMQEKGITLSQQEATFLALGIYEDTGLFTFSKTTNKDALALSYLITQKADTTAANDYVQRELSNIQVMLLNELLLNLSIITVGGVDVAYSCATVDEYVDEAAFIAHKLMVIEGLSSLFILLSTGGRLVLIGRSNDSRVNVLSIVSQFGGGGHSVAGSAVIKDKMIAETLEMLKYVIRETVKPVKTVQEIMTTHVKSVQSNSILKDAVDLTMKYNLNYLPVVENNKTIGIISRKDLLHGVKHGLEYDSINNIMQTEFETVHPDTLFYEAEAIMVYQNQKLLPVENNKGLVGVITRTDLLRLMHEDIILQSKFAESKRKELGILKNRNVSSIMHENLDKEILSVLKDIGKYAEEMQYKAYVVGGFVRDLLMDKHNIDVDIVIEGDGAKFAAAYAKKHNAKVFVHNKFKTAVVTFENGFKIDFATARTEYYVTPAAAPEVVESSVKSDLFRRDFTINAMAVRLDGAQFGLLLDFFMGQKDILDKKIRVLHSLSFVDDPSRAYRAIRFAVRFGFEIGSHTDRLIKHAESLDLFSRIIGQRRFLELKYILAEDGYLLALQMMYKYNMLRFYSDKIKYDEELINKFKRAENLLNWYKIQFEEDIEVWRMRFNILFFALRGENYTSLINGFELTSKEDTVLKNDHKYMEYAVSLFKRYKEHKPSFIYGVCSALSAESAVALAAVMGENKQDIIKDYLTKYKHVKIDLSGNDLIDLGIPKGPEIKKSLDKLLKAKLDGIVNNKNDEILFIKKEYGV</sequence>
<reference evidence="14" key="2">
    <citation type="submission" date="2021-04" db="EMBL/GenBank/DDBJ databases">
        <authorList>
            <person name="Gilroy R."/>
        </authorList>
    </citation>
    <scope>NUCLEOTIDE SEQUENCE</scope>
    <source>
        <strain evidence="14">ChiW4-1371</strain>
    </source>
</reference>
<dbReference type="InterPro" id="IPR052390">
    <property type="entry name" value="tRNA_nt/polyA_polymerase"/>
</dbReference>
<keyword evidence="6" id="KW-0548">Nucleotidyltransferase</keyword>
<dbReference type="InterPro" id="IPR046342">
    <property type="entry name" value="CBS_dom_sf"/>
</dbReference>
<comment type="caution">
    <text evidence="14">The sequence shown here is derived from an EMBL/GenBank/DDBJ whole genome shotgun (WGS) entry which is preliminary data.</text>
</comment>
<dbReference type="SMART" id="SM00116">
    <property type="entry name" value="CBS"/>
    <property type="match status" value="2"/>
</dbReference>
<dbReference type="Pfam" id="PF00571">
    <property type="entry name" value="CBS"/>
    <property type="match status" value="2"/>
</dbReference>
<evidence type="ECO:0000256" key="12">
    <source>
        <dbReference type="RuleBase" id="RU003953"/>
    </source>
</evidence>
<comment type="cofactor">
    <cofactor evidence="1">
        <name>Mg(2+)</name>
        <dbReference type="ChEBI" id="CHEBI:18420"/>
    </cofactor>
</comment>
<dbReference type="InterPro" id="IPR002646">
    <property type="entry name" value="PolA_pol_head_dom"/>
</dbReference>
<dbReference type="AlphaFoldDB" id="A0A9D2KAI1"/>
<keyword evidence="3" id="KW-0820">tRNA-binding</keyword>
<dbReference type="Gene3D" id="1.10.3090.10">
    <property type="entry name" value="cca-adding enzyme, domain 2"/>
    <property type="match status" value="1"/>
</dbReference>
<evidence type="ECO:0000256" key="10">
    <source>
        <dbReference type="ARBA" id="ARBA00022884"/>
    </source>
</evidence>
<proteinExistence type="inferred from homology"/>
<evidence type="ECO:0000256" key="7">
    <source>
        <dbReference type="ARBA" id="ARBA00022723"/>
    </source>
</evidence>
<dbReference type="GO" id="GO:0016779">
    <property type="term" value="F:nucleotidyltransferase activity"/>
    <property type="evidence" value="ECO:0007669"/>
    <property type="project" value="UniProtKB-KW"/>
</dbReference>
<dbReference type="Gene3D" id="3.90.1640.10">
    <property type="entry name" value="inorganic pyrophosphatase (n-terminal core)"/>
    <property type="match status" value="1"/>
</dbReference>
<dbReference type="PROSITE" id="PS51371">
    <property type="entry name" value="CBS"/>
    <property type="match status" value="2"/>
</dbReference>
<keyword evidence="10 12" id="KW-0694">RNA-binding</keyword>
<name>A0A9D2KAI1_9BACT</name>
<dbReference type="Gene3D" id="3.10.310.30">
    <property type="match status" value="1"/>
</dbReference>
<dbReference type="Proteomes" id="UP000824176">
    <property type="component" value="Unassembled WGS sequence"/>
</dbReference>
<protein>
    <submittedName>
        <fullName evidence="14">CBS domain-containing protein</fullName>
    </submittedName>
</protein>
<evidence type="ECO:0000256" key="9">
    <source>
        <dbReference type="ARBA" id="ARBA00022842"/>
    </source>
</evidence>
<gene>
    <name evidence="14" type="ORF">H9804_02350</name>
</gene>
<keyword evidence="5" id="KW-0819">tRNA processing</keyword>
<dbReference type="SUPFAM" id="SSF81891">
    <property type="entry name" value="Poly A polymerase C-terminal region-like"/>
    <property type="match status" value="1"/>
</dbReference>
<comment type="similarity">
    <text evidence="2 12">Belongs to the tRNA nucleotidyltransferase/poly(A) polymerase family.</text>
</comment>
<dbReference type="Pfam" id="PF01368">
    <property type="entry name" value="DHH"/>
    <property type="match status" value="1"/>
</dbReference>
<dbReference type="SUPFAM" id="SSF64182">
    <property type="entry name" value="DHH phosphoesterases"/>
    <property type="match status" value="1"/>
</dbReference>
<evidence type="ECO:0000256" key="4">
    <source>
        <dbReference type="ARBA" id="ARBA00022679"/>
    </source>
</evidence>
<evidence type="ECO:0000256" key="6">
    <source>
        <dbReference type="ARBA" id="ARBA00022695"/>
    </source>
</evidence>
<dbReference type="Gene3D" id="3.30.460.10">
    <property type="entry name" value="Beta Polymerase, domain 2"/>
    <property type="match status" value="1"/>
</dbReference>
<keyword evidence="8" id="KW-0547">Nucleotide-binding</keyword>
<keyword evidence="4 12" id="KW-0808">Transferase</keyword>